<protein>
    <submittedName>
        <fullName evidence="6">Sugar ABC transporter ATP-binding protein</fullName>
    </submittedName>
</protein>
<accession>A0A926I4Z1</accession>
<dbReference type="CDD" id="cd03215">
    <property type="entry name" value="ABC_Carb_Monos_II"/>
    <property type="match status" value="1"/>
</dbReference>
<keyword evidence="2" id="KW-0677">Repeat</keyword>
<dbReference type="Pfam" id="PF00005">
    <property type="entry name" value="ABC_tran"/>
    <property type="match status" value="2"/>
</dbReference>
<dbReference type="InterPro" id="IPR003593">
    <property type="entry name" value="AAA+_ATPase"/>
</dbReference>
<evidence type="ECO:0000259" key="5">
    <source>
        <dbReference type="PROSITE" id="PS50893"/>
    </source>
</evidence>
<organism evidence="6 7">
    <name type="scientific">Ligaoa zhengdingensis</name>
    <dbReference type="NCBI Taxonomy" id="2763658"/>
    <lineage>
        <taxon>Bacteria</taxon>
        <taxon>Bacillati</taxon>
        <taxon>Bacillota</taxon>
        <taxon>Clostridia</taxon>
        <taxon>Eubacteriales</taxon>
        <taxon>Oscillospiraceae</taxon>
        <taxon>Ligaoa</taxon>
    </lineage>
</organism>
<dbReference type="InterPro" id="IPR050107">
    <property type="entry name" value="ABC_carbohydrate_import_ATPase"/>
</dbReference>
<keyword evidence="4 6" id="KW-0067">ATP-binding</keyword>
<dbReference type="SUPFAM" id="SSF52540">
    <property type="entry name" value="P-loop containing nucleoside triphosphate hydrolases"/>
    <property type="match status" value="2"/>
</dbReference>
<feature type="domain" description="ABC transporter" evidence="5">
    <location>
        <begin position="257"/>
        <end position="501"/>
    </location>
</feature>
<dbReference type="PROSITE" id="PS00211">
    <property type="entry name" value="ABC_TRANSPORTER_1"/>
    <property type="match status" value="1"/>
</dbReference>
<keyword evidence="1" id="KW-0813">Transport</keyword>
<evidence type="ECO:0000313" key="7">
    <source>
        <dbReference type="Proteomes" id="UP000653127"/>
    </source>
</evidence>
<dbReference type="InterPro" id="IPR003439">
    <property type="entry name" value="ABC_transporter-like_ATP-bd"/>
</dbReference>
<evidence type="ECO:0000256" key="4">
    <source>
        <dbReference type="ARBA" id="ARBA00022840"/>
    </source>
</evidence>
<evidence type="ECO:0000256" key="1">
    <source>
        <dbReference type="ARBA" id="ARBA00022448"/>
    </source>
</evidence>
<keyword evidence="7" id="KW-1185">Reference proteome</keyword>
<dbReference type="RefSeq" id="WP_249282983.1">
    <property type="nucleotide sequence ID" value="NZ_JACRST010000011.1"/>
</dbReference>
<dbReference type="InterPro" id="IPR027417">
    <property type="entry name" value="P-loop_NTPase"/>
</dbReference>
<feature type="domain" description="ABC transporter" evidence="5">
    <location>
        <begin position="6"/>
        <end position="244"/>
    </location>
</feature>
<dbReference type="Gene3D" id="3.40.50.300">
    <property type="entry name" value="P-loop containing nucleotide triphosphate hydrolases"/>
    <property type="match status" value="2"/>
</dbReference>
<keyword evidence="3" id="KW-0547">Nucleotide-binding</keyword>
<evidence type="ECO:0000256" key="3">
    <source>
        <dbReference type="ARBA" id="ARBA00022741"/>
    </source>
</evidence>
<dbReference type="PANTHER" id="PTHR43790">
    <property type="entry name" value="CARBOHYDRATE TRANSPORT ATP-BINDING PROTEIN MG119-RELATED"/>
    <property type="match status" value="1"/>
</dbReference>
<dbReference type="CDD" id="cd03216">
    <property type="entry name" value="ABC_Carb_Monos_I"/>
    <property type="match status" value="1"/>
</dbReference>
<evidence type="ECO:0000256" key="2">
    <source>
        <dbReference type="ARBA" id="ARBA00022737"/>
    </source>
</evidence>
<dbReference type="SMART" id="SM00382">
    <property type="entry name" value="AAA"/>
    <property type="match status" value="2"/>
</dbReference>
<dbReference type="Proteomes" id="UP000653127">
    <property type="component" value="Unassembled WGS sequence"/>
</dbReference>
<proteinExistence type="predicted"/>
<gene>
    <name evidence="6" type="ORF">H8711_08160</name>
</gene>
<dbReference type="EMBL" id="JACRST010000011">
    <property type="protein sequence ID" value="MBC8546905.1"/>
    <property type="molecule type" value="Genomic_DNA"/>
</dbReference>
<dbReference type="PANTHER" id="PTHR43790:SF9">
    <property type="entry name" value="GALACTOFURANOSE TRANSPORTER ATP-BINDING PROTEIN YTFR"/>
    <property type="match status" value="1"/>
</dbReference>
<name>A0A926I4Z1_9FIRM</name>
<sequence length="508" mass="55533">MSEYRLEMKGIVKEFLSMRALDNAEFRLKAGEVHALLGINGAGKSTLIKVLSGVYIKDAGEILIDGEKVSINSPADAIKAGISTVYQDPQVIPSFTGYENIYLGSENDKKNVLSPMSRKELRQKAIELLKEFPLDVDLDKPVYMLSAIEKEIIAVLRALSKRTNILILDEPTSILTEKEKQILFDLVRLLKSKGVSIIYITHHLDEVSEICDAMTVFRNGQTVAQLPVEQGKVNSELIAELMLGKKLVQLYPHKAEKPGTDVLFEAQDLNLEGKFEHISFQAKKGEIYGIFGLVGSGIDEISKVLFGAMYKSSGQLVVHGKPLELKSTAHAIKSGIYLVPGDRKAEGQIGGLPIATNITLAKLQRVINKLGLVLRKKENSYAEDMVKQLAIATPSIKKKVGELSGGNQQKVVIGKGLFTEADIYIFTEPTVGVDVGAKSGIYEIMRQLSKDAAVIIISSDCEEVLGMADRVQVIYKGKCTFRSAAKDTTLSQMLVHAVTADAPSEQAV</sequence>
<dbReference type="GO" id="GO:0016887">
    <property type="term" value="F:ATP hydrolysis activity"/>
    <property type="evidence" value="ECO:0007669"/>
    <property type="project" value="InterPro"/>
</dbReference>
<dbReference type="PROSITE" id="PS50893">
    <property type="entry name" value="ABC_TRANSPORTER_2"/>
    <property type="match status" value="2"/>
</dbReference>
<reference evidence="6" key="1">
    <citation type="submission" date="2020-08" db="EMBL/GenBank/DDBJ databases">
        <title>Genome public.</title>
        <authorList>
            <person name="Liu C."/>
            <person name="Sun Q."/>
        </authorList>
    </citation>
    <scope>NUCLEOTIDE SEQUENCE</scope>
    <source>
        <strain evidence="6">NSJ-31</strain>
    </source>
</reference>
<dbReference type="GO" id="GO:0005524">
    <property type="term" value="F:ATP binding"/>
    <property type="evidence" value="ECO:0007669"/>
    <property type="project" value="UniProtKB-KW"/>
</dbReference>
<comment type="caution">
    <text evidence="6">The sequence shown here is derived from an EMBL/GenBank/DDBJ whole genome shotgun (WGS) entry which is preliminary data.</text>
</comment>
<dbReference type="AlphaFoldDB" id="A0A926I4Z1"/>
<dbReference type="InterPro" id="IPR017871">
    <property type="entry name" value="ABC_transporter-like_CS"/>
</dbReference>
<evidence type="ECO:0000313" key="6">
    <source>
        <dbReference type="EMBL" id="MBC8546905.1"/>
    </source>
</evidence>